<dbReference type="GO" id="GO:0048039">
    <property type="term" value="F:ubiquinone binding"/>
    <property type="evidence" value="ECO:0007669"/>
    <property type="project" value="TreeGrafter"/>
</dbReference>
<evidence type="ECO:0000256" key="10">
    <source>
        <dbReference type="ARBA" id="ARBA00022989"/>
    </source>
</evidence>
<dbReference type="Pfam" id="PF00361">
    <property type="entry name" value="Proton_antipo_M"/>
    <property type="match status" value="1"/>
</dbReference>
<geneLocation type="mitochondrion" evidence="19"/>
<dbReference type="EMBL" id="KR297248">
    <property type="protein sequence ID" value="ALK03355.1"/>
    <property type="molecule type" value="Genomic_DNA"/>
</dbReference>
<dbReference type="InterPro" id="IPR003918">
    <property type="entry name" value="NADH_UbQ_OxRdtase"/>
</dbReference>
<dbReference type="PANTHER" id="PTHR43507:SF20">
    <property type="entry name" value="NADH-UBIQUINONE OXIDOREDUCTASE CHAIN 4"/>
    <property type="match status" value="1"/>
</dbReference>
<evidence type="ECO:0000313" key="19">
    <source>
        <dbReference type="EMBL" id="ALK03355.1"/>
    </source>
</evidence>
<dbReference type="CTD" id="4538"/>
<keyword evidence="11 16" id="KW-0520">NAD</keyword>
<keyword evidence="9 16" id="KW-0249">Electron transport</keyword>
<keyword evidence="7 16" id="KW-0812">Transmembrane</keyword>
<feature type="domain" description="NADH:ubiquinone oxidoreductase chain 4 N-terminal" evidence="18">
    <location>
        <begin position="1"/>
        <end position="106"/>
    </location>
</feature>
<feature type="transmembrane region" description="Helical" evidence="16">
    <location>
        <begin position="313"/>
        <end position="333"/>
    </location>
</feature>
<keyword evidence="8" id="KW-1278">Translocase</keyword>
<dbReference type="GO" id="GO:0008137">
    <property type="term" value="F:NADH dehydrogenase (ubiquinone) activity"/>
    <property type="evidence" value="ECO:0007669"/>
    <property type="project" value="UniProtKB-UniRule"/>
</dbReference>
<keyword evidence="14 16" id="KW-0472">Membrane</keyword>
<evidence type="ECO:0000256" key="9">
    <source>
        <dbReference type="ARBA" id="ARBA00022982"/>
    </source>
</evidence>
<keyword evidence="13 16" id="KW-0496">Mitochondrion</keyword>
<evidence type="ECO:0000256" key="3">
    <source>
        <dbReference type="ARBA" id="ARBA00012944"/>
    </source>
</evidence>
<evidence type="ECO:0000256" key="13">
    <source>
        <dbReference type="ARBA" id="ARBA00023128"/>
    </source>
</evidence>
<feature type="transmembrane region" description="Helical" evidence="16">
    <location>
        <begin position="197"/>
        <end position="219"/>
    </location>
</feature>
<dbReference type="GeneID" id="26521001"/>
<dbReference type="GO" id="GO:0015990">
    <property type="term" value="P:electron transport coupled proton transport"/>
    <property type="evidence" value="ECO:0007669"/>
    <property type="project" value="TreeGrafter"/>
</dbReference>
<evidence type="ECO:0000256" key="8">
    <source>
        <dbReference type="ARBA" id="ARBA00022967"/>
    </source>
</evidence>
<dbReference type="InterPro" id="IPR000260">
    <property type="entry name" value="NADH4_N"/>
</dbReference>
<proteinExistence type="inferred from homology"/>
<dbReference type="Pfam" id="PF01059">
    <property type="entry name" value="Oxidored_q5_N"/>
    <property type="match status" value="1"/>
</dbReference>
<feature type="transmembrane region" description="Helical" evidence="16">
    <location>
        <begin position="353"/>
        <end position="373"/>
    </location>
</feature>
<evidence type="ECO:0000256" key="7">
    <source>
        <dbReference type="ARBA" id="ARBA00022692"/>
    </source>
</evidence>
<evidence type="ECO:0000256" key="1">
    <source>
        <dbReference type="ARBA" id="ARBA00004225"/>
    </source>
</evidence>
<organism evidence="19">
    <name type="scientific">Angaria neglecta</name>
    <dbReference type="NCBI Taxonomy" id="1740283"/>
    <lineage>
        <taxon>Eukaryota</taxon>
        <taxon>Metazoa</taxon>
        <taxon>Spiralia</taxon>
        <taxon>Lophotrochozoa</taxon>
        <taxon>Mollusca</taxon>
        <taxon>Gastropoda</taxon>
        <taxon>Vetigastropoda</taxon>
        <taxon>Trochida</taxon>
        <taxon>Trochoidea</taxon>
        <taxon>Turbinidae</taxon>
        <taxon>Angaria</taxon>
    </lineage>
</organism>
<comment type="catalytic activity">
    <reaction evidence="15 16">
        <text>a ubiquinone + NADH + 5 H(+)(in) = a ubiquinol + NAD(+) + 4 H(+)(out)</text>
        <dbReference type="Rhea" id="RHEA:29091"/>
        <dbReference type="Rhea" id="RHEA-COMP:9565"/>
        <dbReference type="Rhea" id="RHEA-COMP:9566"/>
        <dbReference type="ChEBI" id="CHEBI:15378"/>
        <dbReference type="ChEBI" id="CHEBI:16389"/>
        <dbReference type="ChEBI" id="CHEBI:17976"/>
        <dbReference type="ChEBI" id="CHEBI:57540"/>
        <dbReference type="ChEBI" id="CHEBI:57945"/>
        <dbReference type="EC" id="7.1.1.2"/>
    </reaction>
</comment>
<evidence type="ECO:0000256" key="4">
    <source>
        <dbReference type="ARBA" id="ARBA00021006"/>
    </source>
</evidence>
<accession>A0A0S1F5K2</accession>
<evidence type="ECO:0000256" key="15">
    <source>
        <dbReference type="ARBA" id="ARBA00049551"/>
    </source>
</evidence>
<keyword evidence="12 16" id="KW-0830">Ubiquinone</keyword>
<dbReference type="GO" id="GO:0042773">
    <property type="term" value="P:ATP synthesis coupled electron transport"/>
    <property type="evidence" value="ECO:0007669"/>
    <property type="project" value="InterPro"/>
</dbReference>
<evidence type="ECO:0000256" key="2">
    <source>
        <dbReference type="ARBA" id="ARBA00009025"/>
    </source>
</evidence>
<sequence>MLELLLLNISLLINLKQNHLSWYLRLWGLIIGSFLCLLILWSHSLSKTAPSEWFLLDGLSSSLVALTWWISMLMIMASQESVKAKSNKINLFSACICSLNIILMLTFFSASILWFYVFFEASLIPTLILILGWGYQPERLQAGMYMMLYTITASLPLLALILLMTETMMSSSFILKASLEMTTSNFFSMMPKTLKEIITLVALAAFLVKLPMFSVHLWLPKAHVEAPVAGSMILAGILLKLGGYGLLRMYQYLFLTNISPVKDIIFSFALWGGLITSIICFRQIDLKSLIAYSSVGHMSLMLAGVFSNSSWGWHAALGMMLAHGLCSSAMFALANYNYQKTGTRSMIMNKGMLLLCPAISMWWFMFCVVNMAAPPSINLLSEILVFPSILFSSQWLIIPVMMMSFLAAVYSLYLYVSTQHGSFPKFSSSFMSMKSTSLLLLLCHYIPVNLMIMKADVICAWMN</sequence>
<feature type="transmembrane region" description="Helical" evidence="16">
    <location>
        <begin position="20"/>
        <end position="41"/>
    </location>
</feature>
<feature type="transmembrane region" description="Helical" evidence="16">
    <location>
        <begin position="393"/>
        <end position="416"/>
    </location>
</feature>
<dbReference type="PRINTS" id="PR01437">
    <property type="entry name" value="NUOXDRDTASE4"/>
</dbReference>
<gene>
    <name evidence="19" type="primary">ND4</name>
</gene>
<feature type="transmembrane region" description="Helical" evidence="16">
    <location>
        <begin position="289"/>
        <end position="307"/>
    </location>
</feature>
<evidence type="ECO:0000259" key="17">
    <source>
        <dbReference type="Pfam" id="PF00361"/>
    </source>
</evidence>
<feature type="transmembrane region" description="Helical" evidence="16">
    <location>
        <begin position="89"/>
        <end position="108"/>
    </location>
</feature>
<evidence type="ECO:0000259" key="18">
    <source>
        <dbReference type="Pfam" id="PF01059"/>
    </source>
</evidence>
<dbReference type="EC" id="7.1.1.2" evidence="3 16"/>
<dbReference type="AlphaFoldDB" id="A0A0S1F5K2"/>
<comment type="subcellular location">
    <subcellularLocation>
        <location evidence="1 16">Mitochondrion membrane</location>
        <topology evidence="1 16">Multi-pass membrane protein</topology>
    </subcellularLocation>
</comment>
<dbReference type="RefSeq" id="YP_009192111.1">
    <property type="nucleotide sequence ID" value="NC_028707.1"/>
</dbReference>
<evidence type="ECO:0000256" key="11">
    <source>
        <dbReference type="ARBA" id="ARBA00023027"/>
    </source>
</evidence>
<evidence type="ECO:0000256" key="16">
    <source>
        <dbReference type="RuleBase" id="RU003297"/>
    </source>
</evidence>
<feature type="transmembrane region" description="Helical" evidence="16">
    <location>
        <begin position="53"/>
        <end position="77"/>
    </location>
</feature>
<reference evidence="19" key="1">
    <citation type="journal article" date="2016" name="Zool. Scr.">
        <title>Mitogenomics of Vetigastropoda: insights into the evolution of pallial symmetry.</title>
        <authorList>
            <person name="Uribe J.E."/>
            <person name="Kano Y."/>
            <person name="Templado J."/>
            <person name="Zardoya R."/>
        </authorList>
    </citation>
    <scope>NUCLEOTIDE SEQUENCE</scope>
</reference>
<feature type="transmembrane region" description="Helical" evidence="16">
    <location>
        <begin position="437"/>
        <end position="455"/>
    </location>
</feature>
<evidence type="ECO:0000256" key="14">
    <source>
        <dbReference type="ARBA" id="ARBA00023136"/>
    </source>
</evidence>
<protein>
    <recommendedName>
        <fullName evidence="4 16">NADH-ubiquinone oxidoreductase chain 4</fullName>
        <ecNumber evidence="3 16">7.1.1.2</ecNumber>
    </recommendedName>
</protein>
<feature type="transmembrane region" description="Helical" evidence="16">
    <location>
        <begin position="114"/>
        <end position="135"/>
    </location>
</feature>
<comment type="similarity">
    <text evidence="2 16">Belongs to the complex I subunit 4 family.</text>
</comment>
<keyword evidence="6 16" id="KW-0679">Respiratory chain</keyword>
<feature type="domain" description="NADH:quinone oxidoreductase/Mrp antiporter transmembrane" evidence="17">
    <location>
        <begin position="110"/>
        <end position="404"/>
    </location>
</feature>
<keyword evidence="10 16" id="KW-1133">Transmembrane helix</keyword>
<dbReference type="GO" id="GO:0031966">
    <property type="term" value="C:mitochondrial membrane"/>
    <property type="evidence" value="ECO:0007669"/>
    <property type="project" value="UniProtKB-SubCell"/>
</dbReference>
<dbReference type="GO" id="GO:0003954">
    <property type="term" value="F:NADH dehydrogenase activity"/>
    <property type="evidence" value="ECO:0007669"/>
    <property type="project" value="TreeGrafter"/>
</dbReference>
<name>A0A0S1F5K2_9VEST</name>
<evidence type="ECO:0000256" key="12">
    <source>
        <dbReference type="ARBA" id="ARBA00023075"/>
    </source>
</evidence>
<feature type="transmembrane region" description="Helical" evidence="16">
    <location>
        <begin position="226"/>
        <end position="244"/>
    </location>
</feature>
<dbReference type="InterPro" id="IPR001750">
    <property type="entry name" value="ND/Mrp_TM"/>
</dbReference>
<comment type="function">
    <text evidence="16">Core subunit of the mitochondrial membrane respiratory chain NADH dehydrogenase (Complex I) which catalyzes electron transfer from NADH through the respiratory chain, using ubiquinone as an electron acceptor. Essential for the catalytic activity and assembly of complex I.</text>
</comment>
<dbReference type="PANTHER" id="PTHR43507">
    <property type="entry name" value="NADH-UBIQUINONE OXIDOREDUCTASE CHAIN 4"/>
    <property type="match status" value="1"/>
</dbReference>
<evidence type="ECO:0000256" key="6">
    <source>
        <dbReference type="ARBA" id="ARBA00022660"/>
    </source>
</evidence>
<feature type="transmembrane region" description="Helical" evidence="16">
    <location>
        <begin position="264"/>
        <end position="282"/>
    </location>
</feature>
<feature type="transmembrane region" description="Helical" evidence="16">
    <location>
        <begin position="147"/>
        <end position="165"/>
    </location>
</feature>
<evidence type="ECO:0000256" key="5">
    <source>
        <dbReference type="ARBA" id="ARBA00022448"/>
    </source>
</evidence>
<keyword evidence="5 16" id="KW-0813">Transport</keyword>